<dbReference type="SUPFAM" id="SSF51556">
    <property type="entry name" value="Metallo-dependent hydrolases"/>
    <property type="match status" value="1"/>
</dbReference>
<dbReference type="PANTHER" id="PTHR35563">
    <property type="entry name" value="BARREL METAL-DEPENDENT HYDROLASE, PUTATIVE (AFU_ORTHOLOGUE AFUA_1G16240)-RELATED"/>
    <property type="match status" value="1"/>
</dbReference>
<dbReference type="OrthoDB" id="9787654at2"/>
<gene>
    <name evidence="2" type="ORF">CEG14_13570</name>
</gene>
<dbReference type="EMBL" id="NEVL01000003">
    <property type="protein sequence ID" value="OZI36731.1"/>
    <property type="molecule type" value="Genomic_DNA"/>
</dbReference>
<dbReference type="InterPro" id="IPR052358">
    <property type="entry name" value="Aro_Compnd_Degr_Hydrolases"/>
</dbReference>
<keyword evidence="2" id="KW-0378">Hydrolase</keyword>
<dbReference type="Proteomes" id="UP000217005">
    <property type="component" value="Unassembled WGS sequence"/>
</dbReference>
<feature type="domain" description="Amidohydrolase-related" evidence="1">
    <location>
        <begin position="6"/>
        <end position="277"/>
    </location>
</feature>
<dbReference type="PANTHER" id="PTHR35563:SF2">
    <property type="entry name" value="BARREL METAL-DEPENDENT HYDROLASE, PUTATIVE (AFU_ORTHOLOGUE AFUA_1G16240)-RELATED"/>
    <property type="match status" value="1"/>
</dbReference>
<dbReference type="InterPro" id="IPR006680">
    <property type="entry name" value="Amidohydro-rel"/>
</dbReference>
<comment type="caution">
    <text evidence="2">The sequence shown here is derived from an EMBL/GenBank/DDBJ whole genome shotgun (WGS) entry which is preliminary data.</text>
</comment>
<dbReference type="GO" id="GO:0016787">
    <property type="term" value="F:hydrolase activity"/>
    <property type="evidence" value="ECO:0007669"/>
    <property type="project" value="UniProtKB-KW"/>
</dbReference>
<dbReference type="Gene3D" id="3.20.20.140">
    <property type="entry name" value="Metal-dependent hydrolases"/>
    <property type="match status" value="1"/>
</dbReference>
<evidence type="ECO:0000259" key="1">
    <source>
        <dbReference type="Pfam" id="PF04909"/>
    </source>
</evidence>
<name>A0A261SI61_9BORD</name>
<accession>A0A261SI61</accession>
<sequence length="277" mass="28718">MPAGACDCHVHVVGPQDSHPMLADRHYTPPPASLEQLRAHLAALGAARAVIVQPSFYGTDNGLLCDSLEALAGAGRGVAVLDPGIDDAALARLHALGVRGLRVNLESVGASSAAGVTAALQAWAGRLRGGGWHLQVYASHGAIAQAAPDLRRLGLPVVLDHFAMMPPDLSAAEAAPILDLVGSGAAYVKLSAAYRIGGDAAAVTALARRLVALRPDRMLWASDWPHTNRTPGAAPTDVSPYREIAAGSLLAQATDWLPDPATRRQVLVDNPAALYGF</sequence>
<proteinExistence type="predicted"/>
<dbReference type="Pfam" id="PF04909">
    <property type="entry name" value="Amidohydro_2"/>
    <property type="match status" value="1"/>
</dbReference>
<organism evidence="2 3">
    <name type="scientific">Bordetella genomosp. 1</name>
    <dbReference type="NCBI Taxonomy" id="1395607"/>
    <lineage>
        <taxon>Bacteria</taxon>
        <taxon>Pseudomonadati</taxon>
        <taxon>Pseudomonadota</taxon>
        <taxon>Betaproteobacteria</taxon>
        <taxon>Burkholderiales</taxon>
        <taxon>Alcaligenaceae</taxon>
        <taxon>Bordetella</taxon>
    </lineage>
</organism>
<reference evidence="2 3" key="1">
    <citation type="submission" date="2017-05" db="EMBL/GenBank/DDBJ databases">
        <title>Complete and WGS of Bordetella genogroups.</title>
        <authorList>
            <person name="Spilker T."/>
            <person name="LiPuma J."/>
        </authorList>
    </citation>
    <scope>NUCLEOTIDE SEQUENCE [LARGE SCALE GENOMIC DNA]</scope>
    <source>
        <strain evidence="2 3">AU17610</strain>
    </source>
</reference>
<evidence type="ECO:0000313" key="2">
    <source>
        <dbReference type="EMBL" id="OZI36731.1"/>
    </source>
</evidence>
<protein>
    <submittedName>
        <fullName evidence="2">Amidohydrolase</fullName>
    </submittedName>
</protein>
<dbReference type="AlphaFoldDB" id="A0A261SI61"/>
<dbReference type="InterPro" id="IPR032466">
    <property type="entry name" value="Metal_Hydrolase"/>
</dbReference>
<evidence type="ECO:0000313" key="3">
    <source>
        <dbReference type="Proteomes" id="UP000217005"/>
    </source>
</evidence>